<dbReference type="Gene3D" id="3.30.160.390">
    <property type="entry name" value="Integrase, DNA-binding domain"/>
    <property type="match status" value="1"/>
</dbReference>
<evidence type="ECO:0000313" key="9">
    <source>
        <dbReference type="Proteomes" id="UP000608450"/>
    </source>
</evidence>
<gene>
    <name evidence="8" type="ORF">I5I61_31520</name>
</gene>
<name>A0ABS0KV80_PSENT</name>
<dbReference type="PANTHER" id="PTHR30629">
    <property type="entry name" value="PROPHAGE INTEGRASE"/>
    <property type="match status" value="1"/>
</dbReference>
<dbReference type="InterPro" id="IPR038488">
    <property type="entry name" value="Integrase_DNA-bd_sf"/>
</dbReference>
<evidence type="ECO:0000256" key="3">
    <source>
        <dbReference type="ARBA" id="ARBA00023125"/>
    </source>
</evidence>
<keyword evidence="4" id="KW-0233">DNA recombination</keyword>
<evidence type="ECO:0000259" key="7">
    <source>
        <dbReference type="PROSITE" id="PS51900"/>
    </source>
</evidence>
<dbReference type="RefSeq" id="WP_196913742.1">
    <property type="nucleotide sequence ID" value="NZ_DAMDDB010000008.1"/>
</dbReference>
<dbReference type="PANTHER" id="PTHR30629:SF2">
    <property type="entry name" value="PROPHAGE INTEGRASE INTS-RELATED"/>
    <property type="match status" value="1"/>
</dbReference>
<dbReference type="InterPro" id="IPR053876">
    <property type="entry name" value="Phage_int_M"/>
</dbReference>
<feature type="domain" description="Core-binding (CB)" evidence="7">
    <location>
        <begin position="98"/>
        <end position="179"/>
    </location>
</feature>
<dbReference type="Pfam" id="PF22022">
    <property type="entry name" value="Phage_int_M"/>
    <property type="match status" value="1"/>
</dbReference>
<feature type="domain" description="Tyr recombinase" evidence="6">
    <location>
        <begin position="202"/>
        <end position="379"/>
    </location>
</feature>
<dbReference type="InterPro" id="IPR013762">
    <property type="entry name" value="Integrase-like_cat_sf"/>
</dbReference>
<comment type="similarity">
    <text evidence="1">Belongs to the 'phage' integrase family.</text>
</comment>
<comment type="caution">
    <text evidence="8">The sequence shown here is derived from an EMBL/GenBank/DDBJ whole genome shotgun (WGS) entry which is preliminary data.</text>
</comment>
<evidence type="ECO:0000256" key="2">
    <source>
        <dbReference type="ARBA" id="ARBA00022908"/>
    </source>
</evidence>
<dbReference type="CDD" id="cd00801">
    <property type="entry name" value="INT_P4_C"/>
    <property type="match status" value="1"/>
</dbReference>
<evidence type="ECO:0000313" key="8">
    <source>
        <dbReference type="EMBL" id="MBG6292003.1"/>
    </source>
</evidence>
<dbReference type="InterPro" id="IPR025166">
    <property type="entry name" value="Integrase_DNA_bind_dom"/>
</dbReference>
<proteinExistence type="inferred from homology"/>
<dbReference type="Pfam" id="PF13356">
    <property type="entry name" value="Arm-DNA-bind_3"/>
    <property type="match status" value="1"/>
</dbReference>
<organism evidence="8 9">
    <name type="scientific">Pseudomonas nitroreducens</name>
    <dbReference type="NCBI Taxonomy" id="46680"/>
    <lineage>
        <taxon>Bacteria</taxon>
        <taxon>Pseudomonadati</taxon>
        <taxon>Pseudomonadota</taxon>
        <taxon>Gammaproteobacteria</taxon>
        <taxon>Pseudomonadales</taxon>
        <taxon>Pseudomonadaceae</taxon>
        <taxon>Pseudomonas</taxon>
    </lineage>
</organism>
<dbReference type="PROSITE" id="PS51898">
    <property type="entry name" value="TYR_RECOMBINASE"/>
    <property type="match status" value="1"/>
</dbReference>
<evidence type="ECO:0000256" key="5">
    <source>
        <dbReference type="PROSITE-ProRule" id="PRU01248"/>
    </source>
</evidence>
<evidence type="ECO:0000256" key="1">
    <source>
        <dbReference type="ARBA" id="ARBA00008857"/>
    </source>
</evidence>
<evidence type="ECO:0000259" key="6">
    <source>
        <dbReference type="PROSITE" id="PS51898"/>
    </source>
</evidence>
<dbReference type="InterPro" id="IPR010998">
    <property type="entry name" value="Integrase_recombinase_N"/>
</dbReference>
<dbReference type="InterPro" id="IPR050808">
    <property type="entry name" value="Phage_Integrase"/>
</dbReference>
<dbReference type="PROSITE" id="PS51900">
    <property type="entry name" value="CB"/>
    <property type="match status" value="1"/>
</dbReference>
<dbReference type="Gene3D" id="1.10.150.130">
    <property type="match status" value="1"/>
</dbReference>
<keyword evidence="2" id="KW-0229">DNA integration</keyword>
<dbReference type="InterPro" id="IPR002104">
    <property type="entry name" value="Integrase_catalytic"/>
</dbReference>
<dbReference type="GO" id="GO:0003677">
    <property type="term" value="F:DNA binding"/>
    <property type="evidence" value="ECO:0007669"/>
    <property type="project" value="UniProtKB-KW"/>
</dbReference>
<dbReference type="SUPFAM" id="SSF56349">
    <property type="entry name" value="DNA breaking-rejoining enzymes"/>
    <property type="match status" value="1"/>
</dbReference>
<dbReference type="Proteomes" id="UP000608450">
    <property type="component" value="Unassembled WGS sequence"/>
</dbReference>
<dbReference type="EMBL" id="JADTFC010000171">
    <property type="protein sequence ID" value="MBG6292003.1"/>
    <property type="molecule type" value="Genomic_DNA"/>
</dbReference>
<reference evidence="8 9" key="1">
    <citation type="submission" date="2020-11" db="EMBL/GenBank/DDBJ databases">
        <title>Enhanced detection system for hospital associated transmission using whole genome sequencing surveillance.</title>
        <authorList>
            <person name="Harrison L.H."/>
            <person name="Van Tyne D."/>
            <person name="Marsh J.W."/>
            <person name="Griffith M.P."/>
            <person name="Snyder D.J."/>
            <person name="Cooper V.S."/>
            <person name="Mustapha M."/>
        </authorList>
    </citation>
    <scope>NUCLEOTIDE SEQUENCE [LARGE SCALE GENOMIC DNA]</scope>
    <source>
        <strain evidence="8 9">PSA00705</strain>
    </source>
</reference>
<evidence type="ECO:0000256" key="4">
    <source>
        <dbReference type="ARBA" id="ARBA00023172"/>
    </source>
</evidence>
<accession>A0ABS0KV80</accession>
<sequence>MPLTDVKIRQAKPGPASIKLTDGGGLFLEVKPNGSKLWRYRYRIAGKENTFAIGAYPDVSLSDARAERDEARALVKAGRHPSHVRQTEKAKQLAENKNTFEVVAEEWIEQRLAKRTEKYRDQIRRAFQQNVYPYIGRLPLREITAAHILEIMRRMDARGAPAYALQVRQWISAVFCYGVVTLRADADPAAAVKGAVERAEINHSQPMSREQLGIYLTAVDQYKGFRVTVIALRLLPMLFTRTVELRAARWSEFDLDGALWTVPAERMKKRRVHLVPLPTQAVDLLRELRKITGGELLFPGLKDPARPLSPTTLNRAMEYMGLTGWHCHDFRATANTHLEEMGRFRPQVIDVQMAHKEKDKTKKAYNHAVYLDERRELMQAWADWVEGSRKAEEHAA</sequence>
<keyword evidence="9" id="KW-1185">Reference proteome</keyword>
<dbReference type="Pfam" id="PF00589">
    <property type="entry name" value="Phage_integrase"/>
    <property type="match status" value="1"/>
</dbReference>
<protein>
    <submittedName>
        <fullName evidence="8">Integrase arm-type DNA-binding domain-containing protein</fullName>
    </submittedName>
</protein>
<keyword evidence="3 5" id="KW-0238">DNA-binding</keyword>
<dbReference type="InterPro" id="IPR044068">
    <property type="entry name" value="CB"/>
</dbReference>
<dbReference type="Gene3D" id="1.10.443.10">
    <property type="entry name" value="Intergrase catalytic core"/>
    <property type="match status" value="1"/>
</dbReference>
<dbReference type="InterPro" id="IPR011010">
    <property type="entry name" value="DNA_brk_join_enz"/>
</dbReference>